<feature type="compositionally biased region" description="Basic and acidic residues" evidence="2">
    <location>
        <begin position="299"/>
        <end position="308"/>
    </location>
</feature>
<feature type="compositionally biased region" description="Acidic residues" evidence="2">
    <location>
        <begin position="313"/>
        <end position="323"/>
    </location>
</feature>
<dbReference type="OrthoDB" id="122464at2759"/>
<proteinExistence type="predicted"/>
<dbReference type="AlphaFoldDB" id="A0A9P1IIB7"/>
<dbReference type="Pfam" id="PF10238">
    <property type="entry name" value="Eapp_C"/>
    <property type="match status" value="1"/>
</dbReference>
<sequence length="460" mass="53161">MINDDEDQCDEVNSATMRKLAFERIDDDYYLGSGAVGDDLGDSDDDLSSDDEVKSTLRKIAGYDEKKEVTKDAFGRKRRKSEFEDEMDDELDRSITEYANEHMGAGNCKIEEMKEEEDELEKELIRQANKKWLDDNEEIERRMSALEMLPYDVDLTDSEVDPEMPAAVVKDKTGQAIKLVYSCKRGHKFNVDDRRNRQKERRRRVAESSRPKKEKQAEVAKNILECFKANEQPNTSSSQTPKTFEPAAKTKTPLASILKKNKRKSSESLKKEEKEEKMEEGEEHQEKEEEEETNPIKKAAKEREKEIAQNDELFYDDEEDDENEKWVKEKRKEMRGSDGPAMNEADGVLSCPGCMVELTRDCQRHEVYKTQYRAMFVSNCQIDDQKMMVEKSGKDKRRDKQKAKKMKEDKADGSSSSSTPFEISDRDLFQPVKCAVCGTLVAMMDHDEVYHFFNVLSGYS</sequence>
<dbReference type="Proteomes" id="UP001152747">
    <property type="component" value="Unassembled WGS sequence"/>
</dbReference>
<feature type="region of interest" description="Disordered" evidence="2">
    <location>
        <begin position="388"/>
        <end position="422"/>
    </location>
</feature>
<evidence type="ECO:0000256" key="2">
    <source>
        <dbReference type="SAM" id="MobiDB-lite"/>
    </source>
</evidence>
<feature type="compositionally biased region" description="Basic and acidic residues" evidence="2">
    <location>
        <begin position="205"/>
        <end position="218"/>
    </location>
</feature>
<comment type="caution">
    <text evidence="3">The sequence shown here is derived from an EMBL/GenBank/DDBJ whole genome shotgun (WGS) entry which is preliminary data.</text>
</comment>
<feature type="compositionally biased region" description="Basic and acidic residues" evidence="2">
    <location>
        <begin position="324"/>
        <end position="336"/>
    </location>
</feature>
<feature type="compositionally biased region" description="Polar residues" evidence="2">
    <location>
        <begin position="231"/>
        <end position="242"/>
    </location>
</feature>
<accession>A0A9P1IIB7</accession>
<evidence type="ECO:0000313" key="4">
    <source>
        <dbReference type="Proteomes" id="UP001152747"/>
    </source>
</evidence>
<feature type="compositionally biased region" description="Acidic residues" evidence="2">
    <location>
        <begin position="39"/>
        <end position="50"/>
    </location>
</feature>
<feature type="region of interest" description="Disordered" evidence="2">
    <location>
        <begin position="190"/>
        <end position="344"/>
    </location>
</feature>
<evidence type="ECO:0000313" key="3">
    <source>
        <dbReference type="EMBL" id="CAI5446057.1"/>
    </source>
</evidence>
<feature type="region of interest" description="Disordered" evidence="2">
    <location>
        <begin position="30"/>
        <end position="52"/>
    </location>
</feature>
<feature type="compositionally biased region" description="Basic and acidic residues" evidence="2">
    <location>
        <begin position="264"/>
        <end position="277"/>
    </location>
</feature>
<dbReference type="GO" id="GO:0005634">
    <property type="term" value="C:nucleus"/>
    <property type="evidence" value="ECO:0007669"/>
    <property type="project" value="TreeGrafter"/>
</dbReference>
<feature type="compositionally biased region" description="Acidic residues" evidence="2">
    <location>
        <begin position="278"/>
        <end position="293"/>
    </location>
</feature>
<feature type="coiled-coil region" evidence="1">
    <location>
        <begin position="103"/>
        <end position="149"/>
    </location>
</feature>
<dbReference type="PANTHER" id="PTHR15967:SF0">
    <property type="entry name" value="E2F-ASSOCIATED PHOSPHOPROTEIN"/>
    <property type="match status" value="1"/>
</dbReference>
<evidence type="ECO:0000256" key="1">
    <source>
        <dbReference type="SAM" id="Coils"/>
    </source>
</evidence>
<evidence type="ECO:0008006" key="5">
    <source>
        <dbReference type="Google" id="ProtNLM"/>
    </source>
</evidence>
<dbReference type="EMBL" id="CANHGI010000003">
    <property type="protein sequence ID" value="CAI5446057.1"/>
    <property type="molecule type" value="Genomic_DNA"/>
</dbReference>
<name>A0A9P1IIB7_9PELO</name>
<keyword evidence="1" id="KW-0175">Coiled coil</keyword>
<organism evidence="3 4">
    <name type="scientific">Caenorhabditis angaria</name>
    <dbReference type="NCBI Taxonomy" id="860376"/>
    <lineage>
        <taxon>Eukaryota</taxon>
        <taxon>Metazoa</taxon>
        <taxon>Ecdysozoa</taxon>
        <taxon>Nematoda</taxon>
        <taxon>Chromadorea</taxon>
        <taxon>Rhabditida</taxon>
        <taxon>Rhabditina</taxon>
        <taxon>Rhabditomorpha</taxon>
        <taxon>Rhabditoidea</taxon>
        <taxon>Rhabditidae</taxon>
        <taxon>Peloderinae</taxon>
        <taxon>Caenorhabditis</taxon>
    </lineage>
</organism>
<protein>
    <recommendedName>
        <fullName evidence="5">E2F-associated phosphoprotein</fullName>
    </recommendedName>
</protein>
<feature type="compositionally biased region" description="Basic and acidic residues" evidence="2">
    <location>
        <begin position="388"/>
        <end position="398"/>
    </location>
</feature>
<dbReference type="InterPro" id="IPR019370">
    <property type="entry name" value="E2F-assoc_phosphoprotein"/>
</dbReference>
<reference evidence="3" key="1">
    <citation type="submission" date="2022-11" db="EMBL/GenBank/DDBJ databases">
        <authorList>
            <person name="Kikuchi T."/>
        </authorList>
    </citation>
    <scope>NUCLEOTIDE SEQUENCE</scope>
    <source>
        <strain evidence="3">PS1010</strain>
    </source>
</reference>
<gene>
    <name evidence="3" type="ORF">CAMP_LOCUS8694</name>
</gene>
<keyword evidence="4" id="KW-1185">Reference proteome</keyword>
<dbReference type="PANTHER" id="PTHR15967">
    <property type="entry name" value="E2F-ASSOCIATED PHOSPHOPROTEIN"/>
    <property type="match status" value="1"/>
</dbReference>